<reference evidence="1 2" key="1">
    <citation type="submission" date="2020-05" db="EMBL/GenBank/DDBJ databases">
        <authorList>
            <person name="Campoy J."/>
            <person name="Schneeberger K."/>
            <person name="Spophaly S."/>
        </authorList>
    </citation>
    <scope>NUCLEOTIDE SEQUENCE [LARGE SCALE GENOMIC DNA]</scope>
    <source>
        <strain evidence="1">PruArmRojPasFocal</strain>
    </source>
</reference>
<protein>
    <submittedName>
        <fullName evidence="1">Uncharacterized protein</fullName>
    </submittedName>
</protein>
<proteinExistence type="predicted"/>
<dbReference type="EMBL" id="CAEKDK010000005">
    <property type="protein sequence ID" value="CAB4278998.1"/>
    <property type="molecule type" value="Genomic_DNA"/>
</dbReference>
<evidence type="ECO:0000313" key="2">
    <source>
        <dbReference type="Proteomes" id="UP000507222"/>
    </source>
</evidence>
<dbReference type="Proteomes" id="UP000507222">
    <property type="component" value="Unassembled WGS sequence"/>
</dbReference>
<gene>
    <name evidence="1" type="ORF">CURHAP_LOCUS30987</name>
</gene>
<sequence>MSSYVPLRINALNSLDIACHQRGYLMAWETHVGSTEERMGCLVAVIAYLGLGNHGMIGEHKGYGGLGGCGSEDGKVTTVL</sequence>
<dbReference type="AlphaFoldDB" id="A0A6J5UYV5"/>
<accession>A0A6J5UYV5</accession>
<name>A0A6J5UYV5_PRUAR</name>
<organism evidence="1 2">
    <name type="scientific">Prunus armeniaca</name>
    <name type="common">Apricot</name>
    <name type="synonym">Armeniaca vulgaris</name>
    <dbReference type="NCBI Taxonomy" id="36596"/>
    <lineage>
        <taxon>Eukaryota</taxon>
        <taxon>Viridiplantae</taxon>
        <taxon>Streptophyta</taxon>
        <taxon>Embryophyta</taxon>
        <taxon>Tracheophyta</taxon>
        <taxon>Spermatophyta</taxon>
        <taxon>Magnoliopsida</taxon>
        <taxon>eudicotyledons</taxon>
        <taxon>Gunneridae</taxon>
        <taxon>Pentapetalae</taxon>
        <taxon>rosids</taxon>
        <taxon>fabids</taxon>
        <taxon>Rosales</taxon>
        <taxon>Rosaceae</taxon>
        <taxon>Amygdaloideae</taxon>
        <taxon>Amygdaleae</taxon>
        <taxon>Prunus</taxon>
    </lineage>
</organism>
<evidence type="ECO:0000313" key="1">
    <source>
        <dbReference type="EMBL" id="CAB4278998.1"/>
    </source>
</evidence>